<accession>A0A0L0D4J5</accession>
<dbReference type="EMBL" id="GL349445">
    <property type="protein sequence ID" value="KNC47155.1"/>
    <property type="molecule type" value="Genomic_DNA"/>
</dbReference>
<dbReference type="RefSeq" id="XP_013759929.1">
    <property type="nucleotide sequence ID" value="XM_013904475.1"/>
</dbReference>
<keyword evidence="3" id="KW-1185">Reference proteome</keyword>
<sequence>MSGLLKKARAGRKAVQAKVGARVTKRREQLHQKRVAATQRVRGKRADGRLGKTELEARMYEAARYDQYALAALLKDRLAAVREAKAALADARLAKDFTTAEALDAKLIQLTEREPFEAEVESLYAAWAETHPHRAARLEEHKRMRDGGPAYAGNPRKDGGKGRLGSDSGSGSNSGSSSSSSSSGGSDDGGADANAGPSLVAGISHRLHIRKVSMVHRLRGKRKDGGLGKTELEAMAYEAESKGEYAVAALLLSRCRALHDAKLAKKKAVVNENFAEAEVQTKIINSLRARDPFMAEVEAMRKDQAVSDSARSDAAAADDSSTQSTSSPGSNDGVNNMPRRNSVVERRGSVVEHFDSNSSSPIVVSHITPSQAAAGRSPYADYKAEQDAAWQADGKCRRQLNGIADSGPSSASRQHGHHV</sequence>
<dbReference type="AlphaFoldDB" id="A0A0L0D4J5"/>
<feature type="compositionally biased region" description="Low complexity" evidence="1">
    <location>
        <begin position="306"/>
        <end position="327"/>
    </location>
</feature>
<dbReference type="GeneID" id="25563173"/>
<gene>
    <name evidence="2" type="ORF">AMSG_03583</name>
</gene>
<feature type="region of interest" description="Disordered" evidence="1">
    <location>
        <begin position="1"/>
        <end position="23"/>
    </location>
</feature>
<feature type="compositionally biased region" description="Basic residues" evidence="1">
    <location>
        <begin position="1"/>
        <end position="12"/>
    </location>
</feature>
<feature type="region of interest" description="Disordered" evidence="1">
    <location>
        <begin position="400"/>
        <end position="419"/>
    </location>
</feature>
<evidence type="ECO:0000256" key="1">
    <source>
        <dbReference type="SAM" id="MobiDB-lite"/>
    </source>
</evidence>
<reference evidence="2 3" key="1">
    <citation type="submission" date="2010-05" db="EMBL/GenBank/DDBJ databases">
        <title>The Genome Sequence of Thecamonas trahens ATCC 50062.</title>
        <authorList>
            <consortium name="The Broad Institute Genome Sequencing Platform"/>
            <person name="Russ C."/>
            <person name="Cuomo C."/>
            <person name="Shea T."/>
            <person name="Young S.K."/>
            <person name="Zeng Q."/>
            <person name="Koehrsen M."/>
            <person name="Haas B."/>
            <person name="Borodovsky M."/>
            <person name="Guigo R."/>
            <person name="Alvarado L."/>
            <person name="Berlin A."/>
            <person name="Bochicchio J."/>
            <person name="Borenstein D."/>
            <person name="Chapman S."/>
            <person name="Chen Z."/>
            <person name="Freedman E."/>
            <person name="Gellesch M."/>
            <person name="Goldberg J."/>
            <person name="Griggs A."/>
            <person name="Gujja S."/>
            <person name="Heilman E."/>
            <person name="Heiman D."/>
            <person name="Hepburn T."/>
            <person name="Howarth C."/>
            <person name="Jen D."/>
            <person name="Larson L."/>
            <person name="Mehta T."/>
            <person name="Park D."/>
            <person name="Pearson M."/>
            <person name="Roberts A."/>
            <person name="Saif S."/>
            <person name="Shenoy N."/>
            <person name="Sisk P."/>
            <person name="Stolte C."/>
            <person name="Sykes S."/>
            <person name="Thomson T."/>
            <person name="Walk T."/>
            <person name="White J."/>
            <person name="Yandava C."/>
            <person name="Burger G."/>
            <person name="Gray M.W."/>
            <person name="Holland P.W.H."/>
            <person name="King N."/>
            <person name="Lang F.B.F."/>
            <person name="Roger A.J."/>
            <person name="Ruiz-Trillo I."/>
            <person name="Lander E."/>
            <person name="Nusbaum C."/>
        </authorList>
    </citation>
    <scope>NUCLEOTIDE SEQUENCE [LARGE SCALE GENOMIC DNA]</scope>
    <source>
        <strain evidence="2 3">ATCC 50062</strain>
    </source>
</reference>
<dbReference type="Proteomes" id="UP000054408">
    <property type="component" value="Unassembled WGS sequence"/>
</dbReference>
<feature type="region of interest" description="Disordered" evidence="1">
    <location>
        <begin position="303"/>
        <end position="339"/>
    </location>
</feature>
<feature type="compositionally biased region" description="Low complexity" evidence="1">
    <location>
        <begin position="165"/>
        <end position="196"/>
    </location>
</feature>
<organism evidence="2 3">
    <name type="scientific">Thecamonas trahens ATCC 50062</name>
    <dbReference type="NCBI Taxonomy" id="461836"/>
    <lineage>
        <taxon>Eukaryota</taxon>
        <taxon>Apusozoa</taxon>
        <taxon>Apusomonadida</taxon>
        <taxon>Apusomonadidae</taxon>
        <taxon>Thecamonas</taxon>
    </lineage>
</organism>
<evidence type="ECO:0000313" key="3">
    <source>
        <dbReference type="Proteomes" id="UP000054408"/>
    </source>
</evidence>
<feature type="region of interest" description="Disordered" evidence="1">
    <location>
        <begin position="138"/>
        <end position="197"/>
    </location>
</feature>
<evidence type="ECO:0000313" key="2">
    <source>
        <dbReference type="EMBL" id="KNC47155.1"/>
    </source>
</evidence>
<protein>
    <submittedName>
        <fullName evidence="2">Uncharacterized protein</fullName>
    </submittedName>
</protein>
<name>A0A0L0D4J5_THETB</name>
<proteinExistence type="predicted"/>